<proteinExistence type="predicted"/>
<dbReference type="GO" id="GO:0004674">
    <property type="term" value="F:protein serine/threonine kinase activity"/>
    <property type="evidence" value="ECO:0007669"/>
    <property type="project" value="UniProtKB-KW"/>
</dbReference>
<dbReference type="PANTHER" id="PTHR44329:SF214">
    <property type="entry name" value="PROTEIN KINASE DOMAIN-CONTAINING PROTEIN"/>
    <property type="match status" value="1"/>
</dbReference>
<sequence length="594" mass="66040">MDPLSVINTFASAAMTLYEVVSKVKDNREQCVRLCGHLDNILDTIESECKEGLPPRLAERIIKLTSALSDLTVVLEGLQKSSFFQRVIWRNQIGTKIQELYKDISKAMEVLKLGTAFDMNNMLHENENARQEDAAAAQQNFDRLSATNQQILEISQVNAQQLQEIIVALGRYIGPLPASSERRYLENGMHALQRRSGPLRIKSDDFVITSLDVIIDYDKKLGQGGFASVYEAHWTGIKVAVKVMDRGVPASALEREVDVWKRLRHPHILQFFGACSIADPPFMVCAYKQNGDAVDYLLRFPRTNRVQLLYEAASGLTFLHANGVIHGDIKASNILMDEQGKACLSDFGLSRIKTNTTTIRQGAGIAPSHGTARWMSPEHITLGVANKKTDVYSFGMTMYEVFADSPPFAATPEDMLFNVICVLGTRPPRPEEQTGLNDDIWDIMSRTWAHQPERRPPASDILSLLTRHTALVAANVRDRTRVPVTDYSPTLLPERSPPRPSGMRPGIPVTEALPTPWWERVASRPVATPSHATTAASASGTGSSTYSAPRLKPRADAEDAEDADLFDPDFTKWPDSPPPKGLRAATRNEPFRRR</sequence>
<comment type="caution">
    <text evidence="7">The sequence shown here is derived from an EMBL/GenBank/DDBJ whole genome shotgun (WGS) entry which is preliminary data.</text>
</comment>
<keyword evidence="8" id="KW-1185">Reference proteome</keyword>
<dbReference type="InterPro" id="IPR000719">
    <property type="entry name" value="Prot_kinase_dom"/>
</dbReference>
<feature type="region of interest" description="Disordered" evidence="5">
    <location>
        <begin position="484"/>
        <end position="510"/>
    </location>
</feature>
<dbReference type="Gene3D" id="1.10.510.10">
    <property type="entry name" value="Transferase(Phosphotransferase) domain 1"/>
    <property type="match status" value="1"/>
</dbReference>
<dbReference type="PROSITE" id="PS00107">
    <property type="entry name" value="PROTEIN_KINASE_ATP"/>
    <property type="match status" value="1"/>
</dbReference>
<dbReference type="Proteomes" id="UP000703269">
    <property type="component" value="Unassembled WGS sequence"/>
</dbReference>
<evidence type="ECO:0000259" key="6">
    <source>
        <dbReference type="PROSITE" id="PS50011"/>
    </source>
</evidence>
<dbReference type="InterPro" id="IPR059179">
    <property type="entry name" value="MLKL-like_MCAfunc"/>
</dbReference>
<dbReference type="GO" id="GO:0005524">
    <property type="term" value="F:ATP binding"/>
    <property type="evidence" value="ECO:0007669"/>
    <property type="project" value="UniProtKB-UniRule"/>
</dbReference>
<feature type="compositionally biased region" description="Acidic residues" evidence="5">
    <location>
        <begin position="558"/>
        <end position="567"/>
    </location>
</feature>
<keyword evidence="7" id="KW-0418">Kinase</keyword>
<dbReference type="InterPro" id="IPR001245">
    <property type="entry name" value="Ser-Thr/Tyr_kinase_cat_dom"/>
</dbReference>
<reference evidence="7 8" key="1">
    <citation type="submission" date="2021-08" db="EMBL/GenBank/DDBJ databases">
        <title>Draft Genome Sequence of Phanerochaete sordida strain YK-624.</title>
        <authorList>
            <person name="Mori T."/>
            <person name="Dohra H."/>
            <person name="Suzuki T."/>
            <person name="Kawagishi H."/>
            <person name="Hirai H."/>
        </authorList>
    </citation>
    <scope>NUCLEOTIDE SEQUENCE [LARGE SCALE GENOMIC DNA]</scope>
    <source>
        <strain evidence="7 8">YK-624</strain>
    </source>
</reference>
<dbReference type="GO" id="GO:0007166">
    <property type="term" value="P:cell surface receptor signaling pathway"/>
    <property type="evidence" value="ECO:0007669"/>
    <property type="project" value="InterPro"/>
</dbReference>
<dbReference type="EMBL" id="BPQB01000072">
    <property type="protein sequence ID" value="GJE97456.1"/>
    <property type="molecule type" value="Genomic_DNA"/>
</dbReference>
<name>A0A9P3GMG1_9APHY</name>
<dbReference type="InterPro" id="IPR011009">
    <property type="entry name" value="Kinase-like_dom_sf"/>
</dbReference>
<dbReference type="SUPFAM" id="SSF56112">
    <property type="entry name" value="Protein kinase-like (PK-like)"/>
    <property type="match status" value="1"/>
</dbReference>
<evidence type="ECO:0000256" key="4">
    <source>
        <dbReference type="PROSITE-ProRule" id="PRU10141"/>
    </source>
</evidence>
<dbReference type="InterPro" id="IPR017441">
    <property type="entry name" value="Protein_kinase_ATP_BS"/>
</dbReference>
<keyword evidence="2 4" id="KW-0547">Nucleotide-binding</keyword>
<feature type="domain" description="Protein kinase" evidence="6">
    <location>
        <begin position="215"/>
        <end position="471"/>
    </location>
</feature>
<feature type="region of interest" description="Disordered" evidence="5">
    <location>
        <begin position="525"/>
        <end position="594"/>
    </location>
</feature>
<keyword evidence="7" id="KW-0808">Transferase</keyword>
<evidence type="ECO:0000256" key="3">
    <source>
        <dbReference type="ARBA" id="ARBA00022840"/>
    </source>
</evidence>
<dbReference type="OrthoDB" id="2802511at2759"/>
<dbReference type="SMART" id="SM00220">
    <property type="entry name" value="S_TKc"/>
    <property type="match status" value="1"/>
</dbReference>
<feature type="binding site" evidence="4">
    <location>
        <position position="242"/>
    </location>
    <ligand>
        <name>ATP</name>
        <dbReference type="ChEBI" id="CHEBI:30616"/>
    </ligand>
</feature>
<accession>A0A9P3GMG1</accession>
<gene>
    <name evidence="7" type="ORF">PsYK624_136750</name>
</gene>
<dbReference type="PROSITE" id="PS00108">
    <property type="entry name" value="PROTEIN_KINASE_ST"/>
    <property type="match status" value="1"/>
</dbReference>
<organism evidence="7 8">
    <name type="scientific">Phanerochaete sordida</name>
    <dbReference type="NCBI Taxonomy" id="48140"/>
    <lineage>
        <taxon>Eukaryota</taxon>
        <taxon>Fungi</taxon>
        <taxon>Dikarya</taxon>
        <taxon>Basidiomycota</taxon>
        <taxon>Agaricomycotina</taxon>
        <taxon>Agaricomycetes</taxon>
        <taxon>Polyporales</taxon>
        <taxon>Phanerochaetaceae</taxon>
        <taxon>Phanerochaete</taxon>
    </lineage>
</organism>
<dbReference type="InterPro" id="IPR008271">
    <property type="entry name" value="Ser/Thr_kinase_AS"/>
</dbReference>
<dbReference type="CDD" id="cd21037">
    <property type="entry name" value="MLKL_NTD"/>
    <property type="match status" value="1"/>
</dbReference>
<keyword evidence="1" id="KW-0723">Serine/threonine-protein kinase</keyword>
<feature type="compositionally biased region" description="Low complexity" evidence="5">
    <location>
        <begin position="527"/>
        <end position="549"/>
    </location>
</feature>
<evidence type="ECO:0000313" key="7">
    <source>
        <dbReference type="EMBL" id="GJE97456.1"/>
    </source>
</evidence>
<evidence type="ECO:0000256" key="2">
    <source>
        <dbReference type="ARBA" id="ARBA00022741"/>
    </source>
</evidence>
<evidence type="ECO:0000256" key="1">
    <source>
        <dbReference type="ARBA" id="ARBA00022527"/>
    </source>
</evidence>
<dbReference type="AlphaFoldDB" id="A0A9P3GMG1"/>
<keyword evidence="3 4" id="KW-0067">ATP-binding</keyword>
<dbReference type="PROSITE" id="PS50011">
    <property type="entry name" value="PROTEIN_KINASE_DOM"/>
    <property type="match status" value="1"/>
</dbReference>
<dbReference type="Gene3D" id="1.20.930.20">
    <property type="entry name" value="Adaptor protein Cbl, N-terminal domain"/>
    <property type="match status" value="1"/>
</dbReference>
<evidence type="ECO:0000313" key="8">
    <source>
        <dbReference type="Proteomes" id="UP000703269"/>
    </source>
</evidence>
<dbReference type="InterPro" id="IPR036537">
    <property type="entry name" value="Adaptor_Cbl_N_dom_sf"/>
</dbReference>
<evidence type="ECO:0000256" key="5">
    <source>
        <dbReference type="SAM" id="MobiDB-lite"/>
    </source>
</evidence>
<dbReference type="InterPro" id="IPR051681">
    <property type="entry name" value="Ser/Thr_Kinases-Pseudokinases"/>
</dbReference>
<protein>
    <submittedName>
        <fullName evidence="7">Kinase-like protein</fullName>
    </submittedName>
</protein>
<dbReference type="Pfam" id="PF07714">
    <property type="entry name" value="PK_Tyr_Ser-Thr"/>
    <property type="match status" value="1"/>
</dbReference>
<dbReference type="PANTHER" id="PTHR44329">
    <property type="entry name" value="SERINE/THREONINE-PROTEIN KINASE TNNI3K-RELATED"/>
    <property type="match status" value="1"/>
</dbReference>